<dbReference type="AlphaFoldDB" id="A0A0N0NIJ1"/>
<dbReference type="InterPro" id="IPR036378">
    <property type="entry name" value="FAS1_dom_sf"/>
</dbReference>
<dbReference type="GeneID" id="28731705"/>
<keyword evidence="4" id="KW-1185">Reference proteome</keyword>
<keyword evidence="1" id="KW-1133">Transmembrane helix</keyword>
<dbReference type="PANTHER" id="PTHR10900:SF77">
    <property type="entry name" value="FI19380P1"/>
    <property type="match status" value="1"/>
</dbReference>
<dbReference type="PANTHER" id="PTHR10900">
    <property type="entry name" value="PERIOSTIN-RELATED"/>
    <property type="match status" value="1"/>
</dbReference>
<sequence length="373" mass="38745">MQFRNLALAALASAAYGQDLKTALSNQPSLSNLTTYLNLFPSLLSQISQMSNITLLAPNNNAFEMALNASGGAFQNNDTSLIEAVLSYHVLNGSYSNFSSMPMFIPTALGPGMYANHQWLDNDLLWLFANSTVTNSTNFTNGYIHIIDRFLTLPANITDTAVQLGLRSAVGALQVAGLASAVDMLENVTCFIPQNEAFQAIGGTLATDSQMDLSRILEYHVVNGSVLYSTDIKNGTKVVSMNDLELTISTYMDKNGTEVIYVNSAKVVTPNVLVGNGVVHVIDNVLNPGNRTAVPNYTATSDSPAFSGASSATGEVFTSGVASATTTVETGAVASATASGSSSSSSSGLAAPMATGGLGAAALFGGAAVLMNM</sequence>
<keyword evidence="1" id="KW-0812">Transmembrane</keyword>
<dbReference type="SMART" id="SM00554">
    <property type="entry name" value="FAS1"/>
    <property type="match status" value="2"/>
</dbReference>
<dbReference type="VEuPathDB" id="FungiDB:AB675_11012"/>
<comment type="caution">
    <text evidence="3">The sequence shown here is derived from an EMBL/GenBank/DDBJ whole genome shotgun (WGS) entry which is preliminary data.</text>
</comment>
<dbReference type="SUPFAM" id="SSF82153">
    <property type="entry name" value="FAS1 domain"/>
    <property type="match status" value="2"/>
</dbReference>
<dbReference type="InterPro" id="IPR000782">
    <property type="entry name" value="FAS1_domain"/>
</dbReference>
<evidence type="ECO:0000256" key="1">
    <source>
        <dbReference type="SAM" id="Phobius"/>
    </source>
</evidence>
<reference evidence="3 4" key="1">
    <citation type="submission" date="2015-06" db="EMBL/GenBank/DDBJ databases">
        <title>Draft genome of the ant-associated black yeast Phialophora attae CBS 131958.</title>
        <authorList>
            <person name="Moreno L.F."/>
            <person name="Stielow B.J."/>
            <person name="de Hoog S."/>
            <person name="Vicente V.A."/>
            <person name="Weiss V.A."/>
            <person name="de Vries M."/>
            <person name="Cruz L.M."/>
            <person name="Souza E.M."/>
        </authorList>
    </citation>
    <scope>NUCLEOTIDE SEQUENCE [LARGE SCALE GENOMIC DNA]</scope>
    <source>
        <strain evidence="3 4">CBS 131958</strain>
    </source>
</reference>
<organism evidence="3 4">
    <name type="scientific">Cyphellophora attinorum</name>
    <dbReference type="NCBI Taxonomy" id="1664694"/>
    <lineage>
        <taxon>Eukaryota</taxon>
        <taxon>Fungi</taxon>
        <taxon>Dikarya</taxon>
        <taxon>Ascomycota</taxon>
        <taxon>Pezizomycotina</taxon>
        <taxon>Eurotiomycetes</taxon>
        <taxon>Chaetothyriomycetidae</taxon>
        <taxon>Chaetothyriales</taxon>
        <taxon>Cyphellophoraceae</taxon>
        <taxon>Cyphellophora</taxon>
    </lineage>
</organism>
<protein>
    <submittedName>
        <fullName evidence="3">Stabilin-2</fullName>
    </submittedName>
</protein>
<dbReference type="OrthoDB" id="286301at2759"/>
<feature type="transmembrane region" description="Helical" evidence="1">
    <location>
        <begin position="349"/>
        <end position="371"/>
    </location>
</feature>
<accession>A0A0N0NIJ1</accession>
<evidence type="ECO:0000313" key="4">
    <source>
        <dbReference type="Proteomes" id="UP000038010"/>
    </source>
</evidence>
<dbReference type="Pfam" id="PF02469">
    <property type="entry name" value="Fasciclin"/>
    <property type="match status" value="2"/>
</dbReference>
<dbReference type="RefSeq" id="XP_017995462.1">
    <property type="nucleotide sequence ID" value="XM_018139825.1"/>
</dbReference>
<dbReference type="Proteomes" id="UP000038010">
    <property type="component" value="Unassembled WGS sequence"/>
</dbReference>
<dbReference type="Gene3D" id="2.30.180.10">
    <property type="entry name" value="FAS1 domain"/>
    <property type="match status" value="2"/>
</dbReference>
<evidence type="ECO:0000259" key="2">
    <source>
        <dbReference type="PROSITE" id="PS50213"/>
    </source>
</evidence>
<feature type="domain" description="FAS1" evidence="2">
    <location>
        <begin position="154"/>
        <end position="286"/>
    </location>
</feature>
<feature type="domain" description="FAS1" evidence="2">
    <location>
        <begin position="17"/>
        <end position="151"/>
    </location>
</feature>
<name>A0A0N0NIJ1_9EURO</name>
<proteinExistence type="predicted"/>
<keyword evidence="1" id="KW-0472">Membrane</keyword>
<dbReference type="STRING" id="1664694.A0A0N0NIJ1"/>
<dbReference type="InterPro" id="IPR050904">
    <property type="entry name" value="Adhesion/Biosynth-related"/>
</dbReference>
<evidence type="ECO:0000313" key="3">
    <source>
        <dbReference type="EMBL" id="KPI35499.1"/>
    </source>
</evidence>
<dbReference type="PROSITE" id="PS50213">
    <property type="entry name" value="FAS1"/>
    <property type="match status" value="2"/>
</dbReference>
<dbReference type="EMBL" id="LFJN01000039">
    <property type="protein sequence ID" value="KPI35499.1"/>
    <property type="molecule type" value="Genomic_DNA"/>
</dbReference>
<gene>
    <name evidence="3" type="ORF">AB675_11012</name>
</gene>